<proteinExistence type="predicted"/>
<dbReference type="EMBL" id="CAJHIT010000009">
    <property type="protein sequence ID" value="CAD6505658.1"/>
    <property type="molecule type" value="Genomic_DNA"/>
</dbReference>
<protein>
    <submittedName>
        <fullName evidence="1">BgTH12-01148</fullName>
    </submittedName>
</protein>
<dbReference type="AlphaFoldDB" id="A0A9W4GI78"/>
<organism evidence="1 2">
    <name type="scientific">Blumeria graminis f. sp. triticale</name>
    <dbReference type="NCBI Taxonomy" id="1689686"/>
    <lineage>
        <taxon>Eukaryota</taxon>
        <taxon>Fungi</taxon>
        <taxon>Dikarya</taxon>
        <taxon>Ascomycota</taxon>
        <taxon>Pezizomycotina</taxon>
        <taxon>Leotiomycetes</taxon>
        <taxon>Erysiphales</taxon>
        <taxon>Erysiphaceae</taxon>
        <taxon>Blumeria</taxon>
    </lineage>
</organism>
<reference evidence="1" key="1">
    <citation type="submission" date="2020-10" db="EMBL/GenBank/DDBJ databases">
        <authorList>
            <person name="Muller C M."/>
        </authorList>
    </citation>
    <scope>NUCLEOTIDE SEQUENCE</scope>
    <source>
        <strain evidence="1">THUN-12</strain>
    </source>
</reference>
<name>A0A9W4GI78_BLUGR</name>
<accession>A0A9W4GI78</accession>
<evidence type="ECO:0000313" key="1">
    <source>
        <dbReference type="EMBL" id="CAD6505658.1"/>
    </source>
</evidence>
<comment type="caution">
    <text evidence="1">The sequence shown here is derived from an EMBL/GenBank/DDBJ whole genome shotgun (WGS) entry which is preliminary data.</text>
</comment>
<evidence type="ECO:0000313" key="2">
    <source>
        <dbReference type="Proteomes" id="UP000683417"/>
    </source>
</evidence>
<sequence length="80" mass="9096">MNGSSQIESIPLCHRDKTSLITVKSLETISGPRSKIFYQKTSKLIVMSLSGSRYYHNKPFFTHQCVVLISAAQNEQHVER</sequence>
<dbReference type="Proteomes" id="UP000683417">
    <property type="component" value="Unassembled WGS sequence"/>
</dbReference>
<gene>
    <name evidence="1" type="ORF">BGTH12_LOCUS7016</name>
</gene>